<dbReference type="SUPFAM" id="SSF143011">
    <property type="entry name" value="RelE-like"/>
    <property type="match status" value="1"/>
</dbReference>
<dbReference type="EMBL" id="VFEQ01000003">
    <property type="protein sequence ID" value="TWR61447.1"/>
    <property type="molecule type" value="Genomic_DNA"/>
</dbReference>
<gene>
    <name evidence="2" type="ORF">FIV41_05425</name>
</gene>
<evidence type="ECO:0000313" key="2">
    <source>
        <dbReference type="EMBL" id="TWR61447.1"/>
    </source>
</evidence>
<dbReference type="Proteomes" id="UP000316123">
    <property type="component" value="Unassembled WGS sequence"/>
</dbReference>
<dbReference type="PANTHER" id="PTHR38813:SF1">
    <property type="entry name" value="TOXIN RELE1-RELATED"/>
    <property type="match status" value="1"/>
</dbReference>
<name>A0A9X9BUJ1_PSEMA</name>
<sequence length="103" mass="12128">MNSIHWTRKAVKQLLRLHSYHQQQVRDAVFSLERMPEAVNVKALVNHPHGYRLRVGHYRVLFDWDGNIQVVSIQEVKKRDERTYCHTDHPQYGGQASLRGDPL</sequence>
<dbReference type="Pfam" id="PF05016">
    <property type="entry name" value="ParE_toxin"/>
    <property type="match status" value="1"/>
</dbReference>
<dbReference type="InterPro" id="IPR052747">
    <property type="entry name" value="TA_system_RelE_toxin"/>
</dbReference>
<dbReference type="Gene3D" id="3.30.2310.20">
    <property type="entry name" value="RelE-like"/>
    <property type="match status" value="1"/>
</dbReference>
<evidence type="ECO:0000313" key="3">
    <source>
        <dbReference type="Proteomes" id="UP000316123"/>
    </source>
</evidence>
<reference evidence="2 3" key="1">
    <citation type="submission" date="2019-06" db="EMBL/GenBank/DDBJ databases">
        <title>Pseudomonas bimorpha sp. nov. isolated from bovine raw milk and skim milk concentrate.</title>
        <authorList>
            <person name="Hofmann K."/>
            <person name="Huptas C."/>
            <person name="Doll E."/>
            <person name="Scherer S."/>
            <person name="Wenning M."/>
        </authorList>
    </citation>
    <scope>NUCLEOTIDE SEQUENCE [LARGE SCALE GENOMIC DNA]</scope>
    <source>
        <strain evidence="2 3">DSM 13124</strain>
    </source>
</reference>
<accession>A0A9X9BUJ1</accession>
<comment type="caution">
    <text evidence="2">The sequence shown here is derived from an EMBL/GenBank/DDBJ whole genome shotgun (WGS) entry which is preliminary data.</text>
</comment>
<dbReference type="OrthoDB" id="5570653at2"/>
<dbReference type="PANTHER" id="PTHR38813">
    <property type="match status" value="1"/>
</dbReference>
<keyword evidence="1" id="KW-1277">Toxin-antitoxin system</keyword>
<evidence type="ECO:0000256" key="1">
    <source>
        <dbReference type="ARBA" id="ARBA00022649"/>
    </source>
</evidence>
<proteinExistence type="predicted"/>
<protein>
    <submittedName>
        <fullName evidence="2">Type II toxin-antitoxin system RelE/ParE family toxin</fullName>
    </submittedName>
</protein>
<dbReference type="AlphaFoldDB" id="A0A9X9BUJ1"/>
<dbReference type="InterPro" id="IPR007712">
    <property type="entry name" value="RelE/ParE_toxin"/>
</dbReference>
<organism evidence="2 3">
    <name type="scientific">Pseudomonas marginalis</name>
    <name type="common">Pseudomonas panacis</name>
    <dbReference type="NCBI Taxonomy" id="298"/>
    <lineage>
        <taxon>Bacteria</taxon>
        <taxon>Pseudomonadati</taxon>
        <taxon>Pseudomonadota</taxon>
        <taxon>Gammaproteobacteria</taxon>
        <taxon>Pseudomonadales</taxon>
        <taxon>Pseudomonadaceae</taxon>
        <taxon>Pseudomonas</taxon>
    </lineage>
</organism>
<dbReference type="InterPro" id="IPR035093">
    <property type="entry name" value="RelE/ParE_toxin_dom_sf"/>
</dbReference>